<proteinExistence type="inferred from homology"/>
<dbReference type="InterPro" id="IPR003838">
    <property type="entry name" value="ABC3_permease_C"/>
</dbReference>
<dbReference type="PANTHER" id="PTHR30572:SF4">
    <property type="entry name" value="ABC TRANSPORTER PERMEASE YTRF"/>
    <property type="match status" value="1"/>
</dbReference>
<feature type="domain" description="ABC3 transporter permease C-terminal" evidence="8">
    <location>
        <begin position="898"/>
        <end position="1016"/>
    </location>
</feature>
<feature type="transmembrane region" description="Helical" evidence="7">
    <location>
        <begin position="893"/>
        <end position="913"/>
    </location>
</feature>
<dbReference type="AlphaFoldDB" id="A0A9W6WD47"/>
<dbReference type="GO" id="GO:0022857">
    <property type="term" value="F:transmembrane transporter activity"/>
    <property type="evidence" value="ECO:0007669"/>
    <property type="project" value="TreeGrafter"/>
</dbReference>
<feature type="transmembrane region" description="Helical" evidence="7">
    <location>
        <begin position="991"/>
        <end position="1014"/>
    </location>
</feature>
<keyword evidence="5 7" id="KW-0472">Membrane</keyword>
<evidence type="ECO:0000313" key="10">
    <source>
        <dbReference type="Proteomes" id="UP001165079"/>
    </source>
</evidence>
<dbReference type="RefSeq" id="WP_285667295.1">
    <property type="nucleotide sequence ID" value="NZ_BSTX01000007.1"/>
</dbReference>
<keyword evidence="4 7" id="KW-1133">Transmembrane helix</keyword>
<evidence type="ECO:0000256" key="6">
    <source>
        <dbReference type="ARBA" id="ARBA00038076"/>
    </source>
</evidence>
<comment type="subcellular location">
    <subcellularLocation>
        <location evidence="1">Cell membrane</location>
        <topology evidence="1">Multi-pass membrane protein</topology>
    </subcellularLocation>
</comment>
<evidence type="ECO:0000256" key="1">
    <source>
        <dbReference type="ARBA" id="ARBA00004651"/>
    </source>
</evidence>
<accession>A0A9W6WD47</accession>
<feature type="transmembrane region" description="Helical" evidence="7">
    <location>
        <begin position="387"/>
        <end position="407"/>
    </location>
</feature>
<evidence type="ECO:0000313" key="9">
    <source>
        <dbReference type="EMBL" id="GLZ81743.1"/>
    </source>
</evidence>
<feature type="transmembrane region" description="Helical" evidence="7">
    <location>
        <begin position="427"/>
        <end position="448"/>
    </location>
</feature>
<evidence type="ECO:0000256" key="2">
    <source>
        <dbReference type="ARBA" id="ARBA00022475"/>
    </source>
</evidence>
<keyword evidence="3 7" id="KW-0812">Transmembrane</keyword>
<dbReference type="InterPro" id="IPR050250">
    <property type="entry name" value="Macrolide_Exporter_MacB"/>
</dbReference>
<organism evidence="9 10">
    <name type="scientific">Actinorhabdospora filicis</name>
    <dbReference type="NCBI Taxonomy" id="1785913"/>
    <lineage>
        <taxon>Bacteria</taxon>
        <taxon>Bacillati</taxon>
        <taxon>Actinomycetota</taxon>
        <taxon>Actinomycetes</taxon>
        <taxon>Micromonosporales</taxon>
        <taxon>Micromonosporaceae</taxon>
        <taxon>Actinorhabdospora</taxon>
    </lineage>
</organism>
<evidence type="ECO:0000256" key="4">
    <source>
        <dbReference type="ARBA" id="ARBA00022989"/>
    </source>
</evidence>
<dbReference type="Proteomes" id="UP001165079">
    <property type="component" value="Unassembled WGS sequence"/>
</dbReference>
<feature type="transmembrane region" description="Helical" evidence="7">
    <location>
        <begin position="513"/>
        <end position="531"/>
    </location>
</feature>
<dbReference type="EMBL" id="BSTX01000007">
    <property type="protein sequence ID" value="GLZ81743.1"/>
    <property type="molecule type" value="Genomic_DNA"/>
</dbReference>
<dbReference type="Pfam" id="PF02687">
    <property type="entry name" value="FtsX"/>
    <property type="match status" value="1"/>
</dbReference>
<evidence type="ECO:0000256" key="7">
    <source>
        <dbReference type="SAM" id="Phobius"/>
    </source>
</evidence>
<sequence length="1028" mass="106933">MSNVTFRGIRHRAGRSAVVFTLAIVAVAAAVLAPAYTAAAQQSMLTDEMRAMSTPTATVTLYTVGDETGEAYRDPAEFRAAITAELAKRPKIAEMLGDPVGYTDFNNSGRAAITGGSENAQVLVSSRDAVCAHLTFTSGHCPTGPGEVTMSARSAKALGFVLGQSVTVVNGQPGHPYQGSLTLVGLHEATDLKDPYWGPNPYFSFGRDEQDKMISDAVFVAGPEVVRAFGGPKIPITTGLEYPVLREVPRLADVETIQDALADLKTALLAEGRNIDTVLPGVFGGVRADNDAVAAAVPVVSIPLILLCWFVLFLVVANLTAGRGPEIALAKLRGYQRGGTVRFGLGEPLWLIALAAPFGFLLGLGLVEGTASLVLAGGTHVRIDADVFVYALTAIAGAAVAATIGAWRTLSLGVPDLLRRVPPRKGWRVGIVDGVLAAVAAIAVYQAVEAKPGESRTLVLLAPPMLALLVGIATARLLAIFAKGRVGAAGTRGRATAMLTWTQIARRPAMRQLVVLVTVAVSLLSFAAIAWQMGEHNRELAAEDALGADTVYTVTTKDPVALINAVTSVDPQGTYAMAAARALSRYNDATFSVIGVQSDRLAAVGRWRDHDRAALEDVARQLRPGLPDPVRLNGSLTIEATASGLSSQRPIKLVATVLTDGDRTITARLGDLVEGRNTFTSTVCPGPCRLVGLGLSRFPGSSDEISATVTVSGMASGDTDLSATLGDPANWRRLAGLGDSGFLVSADGTGLRMQARSVETRDLIAEHASIPADLPAVIAGEAPADDKAAADFAYPGLNGVPQPFHVTGSARILPQGGTRGLFTDLGLLTTQATTLGSVSNLSTVVYQVWATADAPADLPQRLAAAGIDVTGTDSMTAYLDRVGRRAPALSLRLYLLAGGAAVLLAVGSVLFTAQAASAARGYEVAALRVAGVPRKVLRRSVAYEYVIVVGVPLLLGVASGAVASKLMIPLIPLVSAEGDSLPPDLVWTGPWPPAAVAVTLFGFAAAVGVAVRTLRRVGRASRLREGEQ</sequence>
<evidence type="ECO:0000256" key="3">
    <source>
        <dbReference type="ARBA" id="ARBA00022692"/>
    </source>
</evidence>
<evidence type="ECO:0000256" key="5">
    <source>
        <dbReference type="ARBA" id="ARBA00023136"/>
    </source>
</evidence>
<evidence type="ECO:0000259" key="8">
    <source>
        <dbReference type="Pfam" id="PF02687"/>
    </source>
</evidence>
<feature type="transmembrane region" description="Helical" evidence="7">
    <location>
        <begin position="460"/>
        <end position="482"/>
    </location>
</feature>
<comment type="similarity">
    <text evidence="6">Belongs to the ABC-4 integral membrane protein family.</text>
</comment>
<dbReference type="PANTHER" id="PTHR30572">
    <property type="entry name" value="MEMBRANE COMPONENT OF TRANSPORTER-RELATED"/>
    <property type="match status" value="1"/>
</dbReference>
<feature type="transmembrane region" description="Helical" evidence="7">
    <location>
        <begin position="945"/>
        <end position="971"/>
    </location>
</feature>
<feature type="transmembrane region" description="Helical" evidence="7">
    <location>
        <begin position="300"/>
        <end position="322"/>
    </location>
</feature>
<keyword evidence="10" id="KW-1185">Reference proteome</keyword>
<feature type="transmembrane region" description="Helical" evidence="7">
    <location>
        <begin position="343"/>
        <end position="367"/>
    </location>
</feature>
<name>A0A9W6WD47_9ACTN</name>
<reference evidence="9" key="1">
    <citation type="submission" date="2023-03" db="EMBL/GenBank/DDBJ databases">
        <title>Actinorhabdospora filicis NBRC 111898.</title>
        <authorList>
            <person name="Ichikawa N."/>
            <person name="Sato H."/>
            <person name="Tonouchi N."/>
        </authorList>
    </citation>
    <scope>NUCLEOTIDE SEQUENCE</scope>
    <source>
        <strain evidence="9">NBRC 111898</strain>
    </source>
</reference>
<protein>
    <recommendedName>
        <fullName evidence="8">ABC3 transporter permease C-terminal domain-containing protein</fullName>
    </recommendedName>
</protein>
<dbReference type="GO" id="GO:0005886">
    <property type="term" value="C:plasma membrane"/>
    <property type="evidence" value="ECO:0007669"/>
    <property type="project" value="UniProtKB-SubCell"/>
</dbReference>
<keyword evidence="2" id="KW-1003">Cell membrane</keyword>
<comment type="caution">
    <text evidence="9">The sequence shown here is derived from an EMBL/GenBank/DDBJ whole genome shotgun (WGS) entry which is preliminary data.</text>
</comment>
<gene>
    <name evidence="9" type="ORF">Afil01_65500</name>
</gene>